<dbReference type="HOGENOM" id="CLU_2793760_0_0_1"/>
<accession>A0A0D2E1W5</accession>
<dbReference type="AlphaFoldDB" id="A0A0D2E1W5"/>
<dbReference type="Proteomes" id="UP000054266">
    <property type="component" value="Unassembled WGS sequence"/>
</dbReference>
<feature type="signal peptide" evidence="1">
    <location>
        <begin position="1"/>
        <end position="17"/>
    </location>
</feature>
<reference evidence="2 3" key="1">
    <citation type="submission" date="2015-01" db="EMBL/GenBank/DDBJ databases">
        <title>The Genome Sequence of Capronia semiimmersa CBS27337.</title>
        <authorList>
            <consortium name="The Broad Institute Genomics Platform"/>
            <person name="Cuomo C."/>
            <person name="de Hoog S."/>
            <person name="Gorbushina A."/>
            <person name="Stielow B."/>
            <person name="Teixiera M."/>
            <person name="Abouelleil A."/>
            <person name="Chapman S.B."/>
            <person name="Priest M."/>
            <person name="Young S.K."/>
            <person name="Wortman J."/>
            <person name="Nusbaum C."/>
            <person name="Birren B."/>
        </authorList>
    </citation>
    <scope>NUCLEOTIDE SEQUENCE [LARGE SCALE GENOMIC DNA]</scope>
    <source>
        <strain evidence="2 3">CBS 27337</strain>
    </source>
</reference>
<feature type="chain" id="PRO_5002240901" description="Secreted protein" evidence="1">
    <location>
        <begin position="18"/>
        <end position="68"/>
    </location>
</feature>
<evidence type="ECO:0008006" key="4">
    <source>
        <dbReference type="Google" id="ProtNLM"/>
    </source>
</evidence>
<keyword evidence="1" id="KW-0732">Signal</keyword>
<proteinExistence type="predicted"/>
<dbReference type="EMBL" id="KN846958">
    <property type="protein sequence ID" value="KIW68322.1"/>
    <property type="molecule type" value="Genomic_DNA"/>
</dbReference>
<gene>
    <name evidence="2" type="ORF">PV04_04275</name>
</gene>
<protein>
    <recommendedName>
        <fullName evidence="4">Secreted protein</fullName>
    </recommendedName>
</protein>
<evidence type="ECO:0000256" key="1">
    <source>
        <dbReference type="SAM" id="SignalP"/>
    </source>
</evidence>
<sequence length="68" mass="6797">MTLVVIFAFAIALANFGLETVPSLSVPASSVSVVSVSGSGFLEPPLVPALPNLPTVPLTVTGNPPPPT</sequence>
<name>A0A0D2E1W5_9EURO</name>
<organism evidence="2 3">
    <name type="scientific">Phialophora macrospora</name>
    <dbReference type="NCBI Taxonomy" id="1851006"/>
    <lineage>
        <taxon>Eukaryota</taxon>
        <taxon>Fungi</taxon>
        <taxon>Dikarya</taxon>
        <taxon>Ascomycota</taxon>
        <taxon>Pezizomycotina</taxon>
        <taxon>Eurotiomycetes</taxon>
        <taxon>Chaetothyriomycetidae</taxon>
        <taxon>Chaetothyriales</taxon>
        <taxon>Herpotrichiellaceae</taxon>
        <taxon>Phialophora</taxon>
    </lineage>
</organism>
<evidence type="ECO:0000313" key="3">
    <source>
        <dbReference type="Proteomes" id="UP000054266"/>
    </source>
</evidence>
<keyword evidence="3" id="KW-1185">Reference proteome</keyword>
<evidence type="ECO:0000313" key="2">
    <source>
        <dbReference type="EMBL" id="KIW68322.1"/>
    </source>
</evidence>